<reference evidence="3 4" key="1">
    <citation type="submission" date="2018-08" db="EMBL/GenBank/DDBJ databases">
        <title>Henriciella mobilis sp. nov., isolated from seawater.</title>
        <authorList>
            <person name="Cheng H."/>
            <person name="Wu Y.-H."/>
            <person name="Xu X.-W."/>
            <person name="Guo L.-L."/>
        </authorList>
    </citation>
    <scope>NUCLEOTIDE SEQUENCE [LARGE SCALE GENOMIC DNA]</scope>
    <source>
        <strain evidence="3 4">CCUG67844</strain>
    </source>
</reference>
<dbReference type="Gene3D" id="2.180.10.10">
    <property type="entry name" value="RHS repeat-associated core"/>
    <property type="match status" value="2"/>
</dbReference>
<dbReference type="Proteomes" id="UP000265845">
    <property type="component" value="Unassembled WGS sequence"/>
</dbReference>
<evidence type="ECO:0000313" key="4">
    <source>
        <dbReference type="Proteomes" id="UP000265845"/>
    </source>
</evidence>
<comment type="caution">
    <text evidence="3">The sequence shown here is derived from an EMBL/GenBank/DDBJ whole genome shotgun (WGS) entry which is preliminary data.</text>
</comment>
<dbReference type="NCBIfam" id="TIGR01643">
    <property type="entry name" value="YD_repeat_2x"/>
    <property type="match status" value="1"/>
</dbReference>
<dbReference type="PANTHER" id="PTHR32305">
    <property type="match status" value="1"/>
</dbReference>
<proteinExistence type="predicted"/>
<evidence type="ECO:0000313" key="3">
    <source>
        <dbReference type="EMBL" id="RIJ29795.1"/>
    </source>
</evidence>
<feature type="domain" description="Teneurin-like YD-shell" evidence="2">
    <location>
        <begin position="782"/>
        <end position="871"/>
    </location>
</feature>
<dbReference type="InterPro" id="IPR022385">
    <property type="entry name" value="Rhs_assc_core"/>
</dbReference>
<keyword evidence="4" id="KW-1185">Reference proteome</keyword>
<keyword evidence="1" id="KW-0677">Repeat</keyword>
<dbReference type="Gene3D" id="3.90.930.1">
    <property type="match status" value="1"/>
</dbReference>
<dbReference type="Pfam" id="PF05593">
    <property type="entry name" value="RHS_repeat"/>
    <property type="match status" value="1"/>
</dbReference>
<evidence type="ECO:0000259" key="2">
    <source>
        <dbReference type="Pfam" id="PF25023"/>
    </source>
</evidence>
<protein>
    <recommendedName>
        <fullName evidence="2">Teneurin-like YD-shell domain-containing protein</fullName>
    </recommendedName>
</protein>
<dbReference type="OrthoDB" id="7620568at2"/>
<dbReference type="InterPro" id="IPR006530">
    <property type="entry name" value="YD"/>
</dbReference>
<name>A0A399RJ78_9PROT</name>
<sequence length="1406" mass="151552">MGFGGLKMKSAWLVTLGVSFAFLVPASYAQLPPFDTINDEPAALPENNTALNSGGVDQFSGSYGMSFELARIGDPGGQGGLSYSRSFSNLSWRNNLGGGVYESSTTGRFTVRYGNFTEEFTLTNPSLGTYAPWRPTVSTLEEDVSGGSWGDFTYKASDGSVIEFSGDLRDTSIGLHAAITSVTRPNGEVITYDGPNVSSSLGYQLRTEDGNSLINSAYKYCDVTLDNCSGLPSGNWPSASGLTNSAGETYSVTDTAVGNNTQIQVTSPEGVSTTVTLDSNGRVSSRAYAGNTWTYSSSSTSSQTQSTVTGPSGISQVSTYNSDGQILSAETIPSGQTSGLGVTYTYKDGLPETVTYPEGNSVVYKFDPLGRLEEIREKAKPSSGVPDRVVSFTYAACGPTTYKYCSKPITVTNERGLITKYSYSSAHGEVIRIEHPRPNSSADYPIQTFGYVQKYAWVKASSGTSQVQASAPVWRLVQSLRCSVPSQTDNCVGNSSAIEVTDYAYEAGNSSTPSNVLLKSVTRRSVDYSIIATTAYTYDTWGRVTKVDGPLAGDDDSSWYEYDHMGRVTLTTGPDPDASGGMQHSYAAISYNDDGQTIEQESGSVNAPSGSRSFSPISVATQFYDTYGRQQKTQLVDSSSAVISVSQVSYDSVGRPECAALRMSPTSYSSLPASACTQSGAGIDRITKTFYDSYGRPWKATSAFGTSAARDQSVSYTDNGQVETITDGRGARTTYEYDGLDRLVKTRYPDPSSSGASSTTDFELVTYWVDNGLSTSDVHTAKNRNGETFGFAYDNLGRIADISRPSGLSALSYTYDGLGHQTSVTSGGTTLSYGWDVLGRMTSEQSAIGTVSYQYDSGGRRTRMTWPDSVYITYEYLAGSSALTTIRENGSTPLASFTYDSQGRRSALGYGNGVTTTYGYDDASRLSDLNISVPNDTDYSVEYDYTYNASGQIVQRQVSNFSYADQLPASGHSYAYDMQSKLTSTDSQSVTHDARGNLTNDGNQSYAYDAENRLTSVNSGTSLSYDPAGRLTTVSDTANTKMLYDGVQLIGEYDNGGNLLRRYVHGPSLDEPLVWYEGSGVSSSTRRYMSADERGSVTLLSAASGTSIGLNQFSVFGEPSANNAGRFGYTGQAWIQEASLHHYRARAYSASLGRFLQPDPIGYGDGLNMYAYVGNDPVSLIDPTGTFGEDPPGNPDPKDDGCPYSYTCDDVELAAWLKSVDSFVYYWVLGWSNESPVEAAPAGVGTCSTAPLSGPEAWFAVNGWRAHFWESRARAGDRWADAAIKTAFNSGSPLAGYANWRLVQELSIRNGDYEWNMNAGPMRRKLTGDYEMYAGEIKRISVEIMREHAHRLTLKSGITGQLTNIQFGNYHGDVFERFGLPRSTYGAGTPNITKHYGPMVLGLTSC</sequence>
<feature type="domain" description="Teneurin-like YD-shell" evidence="2">
    <location>
        <begin position="917"/>
        <end position="1061"/>
    </location>
</feature>
<dbReference type="InterPro" id="IPR031325">
    <property type="entry name" value="RHS_repeat"/>
</dbReference>
<dbReference type="Pfam" id="PF25023">
    <property type="entry name" value="TEN_YD-shell"/>
    <property type="match status" value="2"/>
</dbReference>
<dbReference type="InterPro" id="IPR050708">
    <property type="entry name" value="T6SS_VgrG/RHS"/>
</dbReference>
<gene>
    <name evidence="3" type="ORF">D1222_08125</name>
</gene>
<dbReference type="EMBL" id="QWGA01000004">
    <property type="protein sequence ID" value="RIJ29795.1"/>
    <property type="molecule type" value="Genomic_DNA"/>
</dbReference>
<dbReference type="InterPro" id="IPR056823">
    <property type="entry name" value="TEN-like_YD-shell"/>
</dbReference>
<dbReference type="PANTHER" id="PTHR32305:SF15">
    <property type="entry name" value="PROTEIN RHSA-RELATED"/>
    <property type="match status" value="1"/>
</dbReference>
<evidence type="ECO:0000256" key="1">
    <source>
        <dbReference type="ARBA" id="ARBA00022737"/>
    </source>
</evidence>
<accession>A0A399RJ78</accession>
<organism evidence="3 4">
    <name type="scientific">Henriciella algicola</name>
    <dbReference type="NCBI Taxonomy" id="1608422"/>
    <lineage>
        <taxon>Bacteria</taxon>
        <taxon>Pseudomonadati</taxon>
        <taxon>Pseudomonadota</taxon>
        <taxon>Alphaproteobacteria</taxon>
        <taxon>Hyphomonadales</taxon>
        <taxon>Hyphomonadaceae</taxon>
        <taxon>Henriciella</taxon>
    </lineage>
</organism>
<dbReference type="NCBIfam" id="TIGR03696">
    <property type="entry name" value="Rhs_assc_core"/>
    <property type="match status" value="1"/>
</dbReference>